<evidence type="ECO:0000256" key="2">
    <source>
        <dbReference type="ARBA" id="ARBA00005694"/>
    </source>
</evidence>
<evidence type="ECO:0000256" key="1">
    <source>
        <dbReference type="ARBA" id="ARBA00004123"/>
    </source>
</evidence>
<comment type="subcellular location">
    <subcellularLocation>
        <location evidence="1 8">Nucleus</location>
    </subcellularLocation>
</comment>
<keyword evidence="5" id="KW-0862">Zinc</keyword>
<comment type="function">
    <text evidence="8">Transcriptional activator that specifically binds 5'-GATA-3' or 5'-GAT-3' motifs within gene promoters.</text>
</comment>
<evidence type="ECO:0000256" key="9">
    <source>
        <dbReference type="PROSITE-ProRule" id="PRU00094"/>
    </source>
</evidence>
<dbReference type="InterPro" id="IPR013088">
    <property type="entry name" value="Znf_NHR/GATA"/>
</dbReference>
<sequence length="387" mass="42087">MDILGADVRRVSNFSRVVTEQEQGEMLSIEDLLDFSNDDVMGPIDSSESHGTTVASPNFPSGNESRVSSSFGATPERLMKQHQTITLFDGGEGASADLYVPCDDLAELEWLSNFVEESFSSADGAVLQNVLVHDEKVQKGEDNKQLGGNPASVFDLQRRGTHDSDSRHVGSSSSSSSIGGDAQLILTPNQLRTSRPARARSKRRRSEACFWNTRILSIVDDCKILEASSTSELTDRQRFSSASSSSDSEGASTLRYGCPVDFCMHEAKKVTVSNVTLKFGTRKEVALGVVKGSQLVGGVGDRKCLHCGSQRTPQWRAGPMGPKTLCNACGVRYKSGRLLPEYRPAASPTFMESIHSNSHRRVLEMRKQRADTPFGSDHADQIGVCST</sequence>
<evidence type="ECO:0000256" key="10">
    <source>
        <dbReference type="SAM" id="MobiDB-lite"/>
    </source>
</evidence>
<keyword evidence="8" id="KW-0238">DNA-binding</keyword>
<dbReference type="PANTHER" id="PTHR45658:SF18">
    <property type="entry name" value="PROTEIN GAT2"/>
    <property type="match status" value="1"/>
</dbReference>
<evidence type="ECO:0000256" key="6">
    <source>
        <dbReference type="ARBA" id="ARBA00023159"/>
    </source>
</evidence>
<dbReference type="PROSITE" id="PS00344">
    <property type="entry name" value="GATA_ZN_FINGER_1"/>
    <property type="match status" value="1"/>
</dbReference>
<dbReference type="GO" id="GO:0043565">
    <property type="term" value="F:sequence-specific DNA binding"/>
    <property type="evidence" value="ECO:0007669"/>
    <property type="project" value="InterPro"/>
</dbReference>
<dbReference type="SMART" id="SM00401">
    <property type="entry name" value="ZnF_GATA"/>
    <property type="match status" value="1"/>
</dbReference>
<evidence type="ECO:0000256" key="7">
    <source>
        <dbReference type="ARBA" id="ARBA00023242"/>
    </source>
</evidence>
<keyword evidence="6 8" id="KW-0010">Activator</keyword>
<feature type="compositionally biased region" description="Basic and acidic residues" evidence="10">
    <location>
        <begin position="156"/>
        <end position="168"/>
    </location>
</feature>
<dbReference type="SUPFAM" id="SSF57716">
    <property type="entry name" value="Glucocorticoid receptor-like (DNA-binding domain)"/>
    <property type="match status" value="1"/>
</dbReference>
<keyword evidence="3" id="KW-0479">Metal-binding</keyword>
<dbReference type="OMA" id="IFQHDIP"/>
<dbReference type="InterPro" id="IPR016679">
    <property type="entry name" value="TF_GATA_pln"/>
</dbReference>
<proteinExistence type="inferred from homology"/>
<evidence type="ECO:0000259" key="11">
    <source>
        <dbReference type="PROSITE" id="PS50114"/>
    </source>
</evidence>
<keyword evidence="4 9" id="KW-0863">Zinc-finger</keyword>
<dbReference type="PROSITE" id="PS50114">
    <property type="entry name" value="GATA_ZN_FINGER_2"/>
    <property type="match status" value="1"/>
</dbReference>
<dbReference type="Gene3D" id="3.30.50.10">
    <property type="entry name" value="Erythroid Transcription Factor GATA-1, subunit A"/>
    <property type="match status" value="1"/>
</dbReference>
<dbReference type="CDD" id="cd00202">
    <property type="entry name" value="ZnF_GATA"/>
    <property type="match status" value="1"/>
</dbReference>
<gene>
    <name evidence="12" type="ORF">KP509_07G072600</name>
</gene>
<evidence type="ECO:0000313" key="12">
    <source>
        <dbReference type="EMBL" id="KAH7433508.1"/>
    </source>
</evidence>
<feature type="region of interest" description="Disordered" evidence="10">
    <location>
        <begin position="138"/>
        <end position="200"/>
    </location>
</feature>
<evidence type="ECO:0000256" key="3">
    <source>
        <dbReference type="ARBA" id="ARBA00022723"/>
    </source>
</evidence>
<keyword evidence="8" id="KW-0805">Transcription regulation</keyword>
<dbReference type="InterPro" id="IPR000679">
    <property type="entry name" value="Znf_GATA"/>
</dbReference>
<dbReference type="GO" id="GO:0030154">
    <property type="term" value="P:cell differentiation"/>
    <property type="evidence" value="ECO:0007669"/>
    <property type="project" value="TreeGrafter"/>
</dbReference>
<dbReference type="InterPro" id="IPR051140">
    <property type="entry name" value="GATA_TF"/>
</dbReference>
<organism evidence="12 13">
    <name type="scientific">Ceratopteris richardii</name>
    <name type="common">Triangle waterfern</name>
    <dbReference type="NCBI Taxonomy" id="49495"/>
    <lineage>
        <taxon>Eukaryota</taxon>
        <taxon>Viridiplantae</taxon>
        <taxon>Streptophyta</taxon>
        <taxon>Embryophyta</taxon>
        <taxon>Tracheophyta</taxon>
        <taxon>Polypodiopsida</taxon>
        <taxon>Polypodiidae</taxon>
        <taxon>Polypodiales</taxon>
        <taxon>Pteridineae</taxon>
        <taxon>Pteridaceae</taxon>
        <taxon>Parkerioideae</taxon>
        <taxon>Ceratopteris</taxon>
    </lineage>
</organism>
<keyword evidence="7 8" id="KW-0539">Nucleus</keyword>
<evidence type="ECO:0000313" key="13">
    <source>
        <dbReference type="Proteomes" id="UP000825935"/>
    </source>
</evidence>
<evidence type="ECO:0000256" key="4">
    <source>
        <dbReference type="ARBA" id="ARBA00022771"/>
    </source>
</evidence>
<feature type="domain" description="GATA-type" evidence="11">
    <location>
        <begin position="298"/>
        <end position="334"/>
    </location>
</feature>
<keyword evidence="13" id="KW-1185">Reference proteome</keyword>
<feature type="compositionally biased region" description="Polar residues" evidence="10">
    <location>
        <begin position="49"/>
        <end position="70"/>
    </location>
</feature>
<dbReference type="EMBL" id="CM035412">
    <property type="protein sequence ID" value="KAH7433508.1"/>
    <property type="molecule type" value="Genomic_DNA"/>
</dbReference>
<dbReference type="PIRSF" id="PIRSF016992">
    <property type="entry name" value="TF_GATA_plant"/>
    <property type="match status" value="1"/>
</dbReference>
<dbReference type="Pfam" id="PF00320">
    <property type="entry name" value="GATA"/>
    <property type="match status" value="1"/>
</dbReference>
<protein>
    <recommendedName>
        <fullName evidence="8">GATA transcription factor</fullName>
    </recommendedName>
</protein>
<dbReference type="FunFam" id="3.30.50.10:FF:000018">
    <property type="entry name" value="GATA transcription factor"/>
    <property type="match status" value="1"/>
</dbReference>
<feature type="region of interest" description="Disordered" evidence="10">
    <location>
        <begin position="44"/>
        <end position="70"/>
    </location>
</feature>
<reference evidence="12" key="1">
    <citation type="submission" date="2021-08" db="EMBL/GenBank/DDBJ databases">
        <title>WGS assembly of Ceratopteris richardii.</title>
        <authorList>
            <person name="Marchant D.B."/>
            <person name="Chen G."/>
            <person name="Jenkins J."/>
            <person name="Shu S."/>
            <person name="Leebens-Mack J."/>
            <person name="Grimwood J."/>
            <person name="Schmutz J."/>
            <person name="Soltis P."/>
            <person name="Soltis D."/>
            <person name="Chen Z.-H."/>
        </authorList>
    </citation>
    <scope>NUCLEOTIDE SEQUENCE</scope>
    <source>
        <strain evidence="12">Whitten #5841</strain>
        <tissue evidence="12">Leaf</tissue>
    </source>
</reference>
<dbReference type="GO" id="GO:0008270">
    <property type="term" value="F:zinc ion binding"/>
    <property type="evidence" value="ECO:0007669"/>
    <property type="project" value="UniProtKB-KW"/>
</dbReference>
<dbReference type="Proteomes" id="UP000825935">
    <property type="component" value="Chromosome 7"/>
</dbReference>
<dbReference type="PANTHER" id="PTHR45658">
    <property type="entry name" value="GATA TRANSCRIPTION FACTOR"/>
    <property type="match status" value="1"/>
</dbReference>
<keyword evidence="8" id="KW-0804">Transcription</keyword>
<accession>A0A8T2UFS5</accession>
<evidence type="ECO:0000256" key="5">
    <source>
        <dbReference type="ARBA" id="ARBA00022833"/>
    </source>
</evidence>
<dbReference type="GO" id="GO:0045893">
    <property type="term" value="P:positive regulation of DNA-templated transcription"/>
    <property type="evidence" value="ECO:0007669"/>
    <property type="project" value="InterPro"/>
</dbReference>
<name>A0A8T2UFS5_CERRI</name>
<feature type="compositionally biased region" description="Low complexity" evidence="10">
    <location>
        <begin position="169"/>
        <end position="181"/>
    </location>
</feature>
<comment type="caution">
    <text evidence="12">The sequence shown here is derived from an EMBL/GenBank/DDBJ whole genome shotgun (WGS) entry which is preliminary data.</text>
</comment>
<comment type="similarity">
    <text evidence="2 8">Belongs to the type IV zinc-finger family. Class A subfamily.</text>
</comment>
<dbReference type="AlphaFoldDB" id="A0A8T2UFS5"/>
<dbReference type="OrthoDB" id="2162994at2759"/>
<dbReference type="GO" id="GO:0005634">
    <property type="term" value="C:nucleus"/>
    <property type="evidence" value="ECO:0007669"/>
    <property type="project" value="UniProtKB-SubCell"/>
</dbReference>
<evidence type="ECO:0000256" key="8">
    <source>
        <dbReference type="PIRNR" id="PIRNR016992"/>
    </source>
</evidence>